<dbReference type="Gene3D" id="3.30.70.3280">
    <property type="entry name" value="Peptide chain release factor 3, domain III"/>
    <property type="match status" value="1"/>
</dbReference>
<reference evidence="4" key="2">
    <citation type="journal article" date="2014" name="ISME J.">
        <title>Microbial stratification in low pH oxic and suboxic macroscopic growths along an acid mine drainage.</title>
        <authorList>
            <person name="Mendez-Garcia C."/>
            <person name="Mesa V."/>
            <person name="Sprenger R.R."/>
            <person name="Richter M."/>
            <person name="Diez M.S."/>
            <person name="Solano J."/>
            <person name="Bargiela R."/>
            <person name="Golyshina O.V."/>
            <person name="Manteca A."/>
            <person name="Ramos J.L."/>
            <person name="Gallego J.R."/>
            <person name="Llorente I."/>
            <person name="Martins Dos Santos V.A."/>
            <person name="Jensen O.N."/>
            <person name="Pelaez A.I."/>
            <person name="Sanchez J."/>
            <person name="Ferrer M."/>
        </authorList>
    </citation>
    <scope>NUCLEOTIDE SEQUENCE</scope>
</reference>
<accession>T1AVD9</accession>
<dbReference type="InterPro" id="IPR004548">
    <property type="entry name" value="PrfC"/>
</dbReference>
<gene>
    <name evidence="4" type="ORF">B2A_09518</name>
</gene>
<dbReference type="GO" id="GO:0016150">
    <property type="term" value="F:translation release factor activity, codon nonspecific"/>
    <property type="evidence" value="ECO:0007669"/>
    <property type="project" value="TreeGrafter"/>
</dbReference>
<dbReference type="InterPro" id="IPR038467">
    <property type="entry name" value="RF3_dom_3_sf"/>
</dbReference>
<sequence>DWIVGAIGPLQFDVVAARLADEYAVRCRFEPLPIVTARWVESEPDLLLQLKSRLAAYLAHDHLGDLVYLAPSRVHLELTKERNPGVRFHQTRERVLA</sequence>
<feature type="domain" description="Peptide chain release factor 3 C-terminal" evidence="3">
    <location>
        <begin position="1"/>
        <end position="79"/>
    </location>
</feature>
<dbReference type="PANTHER" id="PTHR43556:SF2">
    <property type="entry name" value="PEPTIDE CHAIN RELEASE FACTOR RF3"/>
    <property type="match status" value="1"/>
</dbReference>
<dbReference type="PANTHER" id="PTHR43556">
    <property type="entry name" value="PEPTIDE CHAIN RELEASE FACTOR RF3"/>
    <property type="match status" value="1"/>
</dbReference>
<feature type="non-terminal residue" evidence="4">
    <location>
        <position position="1"/>
    </location>
</feature>
<name>T1AVD9_9ZZZZ</name>
<dbReference type="InterPro" id="IPR035647">
    <property type="entry name" value="EFG_III/V"/>
</dbReference>
<proteinExistence type="predicted"/>
<organism evidence="4">
    <name type="scientific">mine drainage metagenome</name>
    <dbReference type="NCBI Taxonomy" id="410659"/>
    <lineage>
        <taxon>unclassified sequences</taxon>
        <taxon>metagenomes</taxon>
        <taxon>ecological metagenomes</taxon>
    </lineage>
</organism>
<dbReference type="EMBL" id="AUZZ01006865">
    <property type="protein sequence ID" value="EQD44694.1"/>
    <property type="molecule type" value="Genomic_DNA"/>
</dbReference>
<comment type="caution">
    <text evidence="4">The sequence shown here is derived from an EMBL/GenBank/DDBJ whole genome shotgun (WGS) entry which is preliminary data.</text>
</comment>
<evidence type="ECO:0000259" key="3">
    <source>
        <dbReference type="Pfam" id="PF16658"/>
    </source>
</evidence>
<dbReference type="GO" id="GO:0005829">
    <property type="term" value="C:cytosol"/>
    <property type="evidence" value="ECO:0007669"/>
    <property type="project" value="TreeGrafter"/>
</dbReference>
<dbReference type="AlphaFoldDB" id="T1AVD9"/>
<reference evidence="4" key="1">
    <citation type="submission" date="2013-08" db="EMBL/GenBank/DDBJ databases">
        <authorList>
            <person name="Mendez C."/>
            <person name="Richter M."/>
            <person name="Ferrer M."/>
            <person name="Sanchez J."/>
        </authorList>
    </citation>
    <scope>NUCLEOTIDE SEQUENCE</scope>
</reference>
<keyword evidence="2" id="KW-0648">Protein biosynthesis</keyword>
<evidence type="ECO:0000313" key="4">
    <source>
        <dbReference type="EMBL" id="EQD44694.1"/>
    </source>
</evidence>
<dbReference type="InterPro" id="IPR032090">
    <property type="entry name" value="RF3_C"/>
</dbReference>
<dbReference type="GO" id="GO:0003924">
    <property type="term" value="F:GTPase activity"/>
    <property type="evidence" value="ECO:0007669"/>
    <property type="project" value="InterPro"/>
</dbReference>
<evidence type="ECO:0000256" key="1">
    <source>
        <dbReference type="ARBA" id="ARBA00004496"/>
    </source>
</evidence>
<protein>
    <submittedName>
        <fullName evidence="4">Peptide chain release factor 3</fullName>
    </submittedName>
</protein>
<comment type="subcellular location">
    <subcellularLocation>
        <location evidence="1">Cytoplasm</location>
    </subcellularLocation>
</comment>
<dbReference type="Pfam" id="PF16658">
    <property type="entry name" value="RF3_C"/>
    <property type="match status" value="1"/>
</dbReference>
<dbReference type="SUPFAM" id="SSF54980">
    <property type="entry name" value="EF-G C-terminal domain-like"/>
    <property type="match status" value="1"/>
</dbReference>
<evidence type="ECO:0000256" key="2">
    <source>
        <dbReference type="ARBA" id="ARBA00022917"/>
    </source>
</evidence>